<evidence type="ECO:0000313" key="4">
    <source>
        <dbReference type="Proteomes" id="UP001280121"/>
    </source>
</evidence>
<keyword evidence="2" id="KW-1133">Transmembrane helix</keyword>
<evidence type="ECO:0000313" key="3">
    <source>
        <dbReference type="EMBL" id="KAK2646175.1"/>
    </source>
</evidence>
<keyword evidence="2" id="KW-0812">Transmembrane</keyword>
<keyword evidence="2" id="KW-0472">Membrane</keyword>
<sequence>MKSLHFIYLCMLTTFAFFFFIQYNFGSSAYSTNFHPRKQVPKSSSNHKGPCQQFQCEMQVNDKDDDDGRKQSRVAGGDKVGDDDVIVYHIDYHGVTTHPNPTPKHPKP</sequence>
<proteinExistence type="predicted"/>
<reference evidence="3" key="1">
    <citation type="journal article" date="2023" name="Plant J.">
        <title>Genome sequences and population genomics provide insights into the demographic history, inbreeding, and mutation load of two 'living fossil' tree species of Dipteronia.</title>
        <authorList>
            <person name="Feng Y."/>
            <person name="Comes H.P."/>
            <person name="Chen J."/>
            <person name="Zhu S."/>
            <person name="Lu R."/>
            <person name="Zhang X."/>
            <person name="Li P."/>
            <person name="Qiu J."/>
            <person name="Olsen K.M."/>
            <person name="Qiu Y."/>
        </authorList>
    </citation>
    <scope>NUCLEOTIDE SEQUENCE</scope>
    <source>
        <strain evidence="3">KIB01</strain>
    </source>
</reference>
<name>A0AAD9U1H0_9ROSI</name>
<comment type="caution">
    <text evidence="3">The sequence shown here is derived from an EMBL/GenBank/DDBJ whole genome shotgun (WGS) entry which is preliminary data.</text>
</comment>
<dbReference type="EMBL" id="JANJYI010000006">
    <property type="protein sequence ID" value="KAK2646175.1"/>
    <property type="molecule type" value="Genomic_DNA"/>
</dbReference>
<dbReference type="AlphaFoldDB" id="A0AAD9U1H0"/>
<evidence type="ECO:0000256" key="1">
    <source>
        <dbReference type="SAM" id="MobiDB-lite"/>
    </source>
</evidence>
<gene>
    <name evidence="3" type="ORF">Ddye_021370</name>
</gene>
<feature type="region of interest" description="Disordered" evidence="1">
    <location>
        <begin position="60"/>
        <end position="82"/>
    </location>
</feature>
<feature type="transmembrane region" description="Helical" evidence="2">
    <location>
        <begin position="6"/>
        <end position="25"/>
    </location>
</feature>
<evidence type="ECO:0000256" key="2">
    <source>
        <dbReference type="SAM" id="Phobius"/>
    </source>
</evidence>
<feature type="compositionally biased region" description="Basic and acidic residues" evidence="1">
    <location>
        <begin position="60"/>
        <end position="70"/>
    </location>
</feature>
<evidence type="ECO:0008006" key="5">
    <source>
        <dbReference type="Google" id="ProtNLM"/>
    </source>
</evidence>
<keyword evidence="4" id="KW-1185">Reference proteome</keyword>
<protein>
    <recommendedName>
        <fullName evidence="5">Transmembrane protein</fullName>
    </recommendedName>
</protein>
<organism evidence="3 4">
    <name type="scientific">Dipteronia dyeriana</name>
    <dbReference type="NCBI Taxonomy" id="168575"/>
    <lineage>
        <taxon>Eukaryota</taxon>
        <taxon>Viridiplantae</taxon>
        <taxon>Streptophyta</taxon>
        <taxon>Embryophyta</taxon>
        <taxon>Tracheophyta</taxon>
        <taxon>Spermatophyta</taxon>
        <taxon>Magnoliopsida</taxon>
        <taxon>eudicotyledons</taxon>
        <taxon>Gunneridae</taxon>
        <taxon>Pentapetalae</taxon>
        <taxon>rosids</taxon>
        <taxon>malvids</taxon>
        <taxon>Sapindales</taxon>
        <taxon>Sapindaceae</taxon>
        <taxon>Hippocastanoideae</taxon>
        <taxon>Acereae</taxon>
        <taxon>Dipteronia</taxon>
    </lineage>
</organism>
<dbReference type="Proteomes" id="UP001280121">
    <property type="component" value="Unassembled WGS sequence"/>
</dbReference>
<accession>A0AAD9U1H0</accession>